<feature type="compositionally biased region" description="Polar residues" evidence="1">
    <location>
        <begin position="290"/>
        <end position="318"/>
    </location>
</feature>
<dbReference type="AlphaFoldDB" id="A0A1A9BAJ8"/>
<evidence type="ECO:0000313" key="4">
    <source>
        <dbReference type="Proteomes" id="UP000199558"/>
    </source>
</evidence>
<gene>
    <name evidence="3" type="ORF">GA0070622_3563</name>
</gene>
<feature type="transmembrane region" description="Helical" evidence="2">
    <location>
        <begin position="105"/>
        <end position="129"/>
    </location>
</feature>
<evidence type="ECO:0000256" key="2">
    <source>
        <dbReference type="SAM" id="Phobius"/>
    </source>
</evidence>
<dbReference type="Proteomes" id="UP000199558">
    <property type="component" value="Unassembled WGS sequence"/>
</dbReference>
<dbReference type="Pfam" id="PF05552">
    <property type="entry name" value="MS_channel_1st_1"/>
    <property type="match status" value="2"/>
</dbReference>
<feature type="transmembrane region" description="Helical" evidence="2">
    <location>
        <begin position="149"/>
        <end position="168"/>
    </location>
</feature>
<proteinExistence type="predicted"/>
<dbReference type="PANTHER" id="PTHR30221">
    <property type="entry name" value="SMALL-CONDUCTANCE MECHANOSENSITIVE CHANNEL"/>
    <property type="match status" value="1"/>
</dbReference>
<dbReference type="PANTHER" id="PTHR30221:SF1">
    <property type="entry name" value="SMALL-CONDUCTANCE MECHANOSENSITIVE CHANNEL"/>
    <property type="match status" value="1"/>
</dbReference>
<dbReference type="Gene3D" id="1.10.287.1260">
    <property type="match status" value="1"/>
</dbReference>
<evidence type="ECO:0000313" key="3">
    <source>
        <dbReference type="EMBL" id="SBT66540.1"/>
    </source>
</evidence>
<keyword evidence="2" id="KW-0472">Membrane</keyword>
<reference evidence="4" key="1">
    <citation type="submission" date="2016-06" db="EMBL/GenBank/DDBJ databases">
        <authorList>
            <person name="Varghese N."/>
            <person name="Submissions Spin"/>
        </authorList>
    </citation>
    <scope>NUCLEOTIDE SEQUENCE [LARGE SCALE GENOMIC DNA]</scope>
    <source>
        <strain evidence="4">DSM 45794</strain>
    </source>
</reference>
<dbReference type="OrthoDB" id="5184470at2"/>
<dbReference type="GO" id="GO:0008381">
    <property type="term" value="F:mechanosensitive monoatomic ion channel activity"/>
    <property type="evidence" value="ECO:0007669"/>
    <property type="project" value="InterPro"/>
</dbReference>
<sequence>MRDNFGDAVGDAFRSVMLFLPKAVAFVAILVVGWLIAKAVLKLVDKVLERVHFDRAVERGGIKTALARSKYDASDIVAKLAYYGVLLVTLQLAFGIWGPNPISDLIAGVVAWLPRAFVAIVIVVVAAAIARAVKDIISSALGGLSYGRVLANLASVFILGLGVIAALNQIGVATAVTTPVLIAVLATVGGILVVGVGGGLVRPMQSRWETWLTRAEEESRTIATHARAYQAGRRDVAARMATSDPYGEAELTQPVARDAEADRTQPVSAYAGSEPTQPVPARTGAEASPAASTDVTQAIPSFSDSERTQPTAPRQPTAEQAADSEATMVIPPADVDKFRR</sequence>
<keyword evidence="2" id="KW-0812">Transmembrane</keyword>
<accession>A0A1A9BAJ8</accession>
<feature type="transmembrane region" description="Helical" evidence="2">
    <location>
        <begin position="80"/>
        <end position="99"/>
    </location>
</feature>
<organism evidence="3 4">
    <name type="scientific">Micromonospora sediminicola</name>
    <dbReference type="NCBI Taxonomy" id="946078"/>
    <lineage>
        <taxon>Bacteria</taxon>
        <taxon>Bacillati</taxon>
        <taxon>Actinomycetota</taxon>
        <taxon>Actinomycetes</taxon>
        <taxon>Micromonosporales</taxon>
        <taxon>Micromonosporaceae</taxon>
        <taxon>Micromonospora</taxon>
    </lineage>
</organism>
<protein>
    <submittedName>
        <fullName evidence="3">Conserved TM helix</fullName>
    </submittedName>
</protein>
<name>A0A1A9BAJ8_9ACTN</name>
<keyword evidence="4" id="KW-1185">Reference proteome</keyword>
<feature type="transmembrane region" description="Helical" evidence="2">
    <location>
        <begin position="23"/>
        <end position="41"/>
    </location>
</feature>
<evidence type="ECO:0000256" key="1">
    <source>
        <dbReference type="SAM" id="MobiDB-lite"/>
    </source>
</evidence>
<dbReference type="InterPro" id="IPR045275">
    <property type="entry name" value="MscS_archaea/bacteria_type"/>
</dbReference>
<dbReference type="InterPro" id="IPR008910">
    <property type="entry name" value="MSC_TM_helix"/>
</dbReference>
<keyword evidence="2" id="KW-1133">Transmembrane helix</keyword>
<dbReference type="STRING" id="946078.GA0070622_3563"/>
<dbReference type="EMBL" id="FLRH01000003">
    <property type="protein sequence ID" value="SBT66540.1"/>
    <property type="molecule type" value="Genomic_DNA"/>
</dbReference>
<feature type="region of interest" description="Disordered" evidence="1">
    <location>
        <begin position="245"/>
        <end position="340"/>
    </location>
</feature>
<feature type="transmembrane region" description="Helical" evidence="2">
    <location>
        <begin position="180"/>
        <end position="201"/>
    </location>
</feature>